<evidence type="ECO:0000259" key="8">
    <source>
        <dbReference type="Pfam" id="PF09335"/>
    </source>
</evidence>
<feature type="transmembrane region" description="Helical" evidence="6">
    <location>
        <begin position="12"/>
        <end position="33"/>
    </location>
</feature>
<evidence type="ECO:0000256" key="6">
    <source>
        <dbReference type="RuleBase" id="RU366058"/>
    </source>
</evidence>
<feature type="compositionally biased region" description="Basic and acidic residues" evidence="7">
    <location>
        <begin position="271"/>
        <end position="285"/>
    </location>
</feature>
<evidence type="ECO:0000256" key="2">
    <source>
        <dbReference type="ARBA" id="ARBA00022475"/>
    </source>
</evidence>
<evidence type="ECO:0000313" key="9">
    <source>
        <dbReference type="EMBL" id="CAA2139751.1"/>
    </source>
</evidence>
<dbReference type="RefSeq" id="WP_339160380.1">
    <property type="nucleotide sequence ID" value="NZ_LR743510.1"/>
</dbReference>
<keyword evidence="9" id="KW-0614">Plasmid</keyword>
<dbReference type="GO" id="GO:0005886">
    <property type="term" value="C:plasma membrane"/>
    <property type="evidence" value="ECO:0007669"/>
    <property type="project" value="UniProtKB-SubCell"/>
</dbReference>
<geneLocation type="plasmid" evidence="9">
    <name>1</name>
</geneLocation>
<dbReference type="EMBL" id="LR743510">
    <property type="protein sequence ID" value="CAA2139751.1"/>
    <property type="molecule type" value="Genomic_DNA"/>
</dbReference>
<evidence type="ECO:0000256" key="1">
    <source>
        <dbReference type="ARBA" id="ARBA00004651"/>
    </source>
</evidence>
<feature type="domain" description="VTT" evidence="8">
    <location>
        <begin position="77"/>
        <end position="193"/>
    </location>
</feature>
<protein>
    <recommendedName>
        <fullName evidence="6">TVP38/TMEM64 family membrane protein</fullName>
    </recommendedName>
</protein>
<reference evidence="9" key="1">
    <citation type="submission" date="2019-12" db="EMBL/GenBank/DDBJ databases">
        <authorList>
            <person name="Cremers G."/>
        </authorList>
    </citation>
    <scope>NUCLEOTIDE SEQUENCE</scope>
    <source>
        <strain evidence="9">Mbul2</strain>
        <plasmid evidence="9">1</plasmid>
    </source>
</reference>
<comment type="subcellular location">
    <subcellularLocation>
        <location evidence="1 6">Cell membrane</location>
        <topology evidence="1 6">Multi-pass membrane protein</topology>
    </subcellularLocation>
</comment>
<evidence type="ECO:0000256" key="4">
    <source>
        <dbReference type="ARBA" id="ARBA00022989"/>
    </source>
</evidence>
<feature type="transmembrane region" description="Helical" evidence="6">
    <location>
        <begin position="231"/>
        <end position="248"/>
    </location>
</feature>
<dbReference type="InterPro" id="IPR032816">
    <property type="entry name" value="VTT_dom"/>
</dbReference>
<keyword evidence="3 6" id="KW-0812">Transmembrane</keyword>
<keyword evidence="4 6" id="KW-1133">Transmembrane helix</keyword>
<evidence type="ECO:0000256" key="3">
    <source>
        <dbReference type="ARBA" id="ARBA00022692"/>
    </source>
</evidence>
<dbReference type="PANTHER" id="PTHR12677">
    <property type="entry name" value="GOLGI APPARATUS MEMBRANE PROTEIN TVP38-RELATED"/>
    <property type="match status" value="1"/>
</dbReference>
<keyword evidence="5 6" id="KW-0472">Membrane</keyword>
<gene>
    <name evidence="9" type="ORF">MBLL_01774</name>
</gene>
<dbReference type="InterPro" id="IPR015414">
    <property type="entry name" value="TMEM64"/>
</dbReference>
<evidence type="ECO:0000256" key="5">
    <source>
        <dbReference type="ARBA" id="ARBA00023136"/>
    </source>
</evidence>
<feature type="transmembrane region" description="Helical" evidence="6">
    <location>
        <begin position="60"/>
        <end position="82"/>
    </location>
</feature>
<dbReference type="Pfam" id="PF09335">
    <property type="entry name" value="VTT_dom"/>
    <property type="match status" value="1"/>
</dbReference>
<feature type="transmembrane region" description="Helical" evidence="6">
    <location>
        <begin position="89"/>
        <end position="113"/>
    </location>
</feature>
<proteinExistence type="inferred from homology"/>
<feature type="transmembrane region" description="Helical" evidence="6">
    <location>
        <begin position="141"/>
        <end position="158"/>
    </location>
</feature>
<name>A0A679K6V5_9HYPH</name>
<accession>A0A679K6V5</accession>
<dbReference type="AlphaFoldDB" id="A0A679K6V5"/>
<comment type="similarity">
    <text evidence="6">Belongs to the TVP38/TMEM64 family.</text>
</comment>
<dbReference type="PANTHER" id="PTHR12677:SF59">
    <property type="entry name" value="GOLGI APPARATUS MEMBRANE PROTEIN TVP38-RELATED"/>
    <property type="match status" value="1"/>
</dbReference>
<evidence type="ECO:0000256" key="7">
    <source>
        <dbReference type="SAM" id="MobiDB-lite"/>
    </source>
</evidence>
<feature type="transmembrane region" description="Helical" evidence="6">
    <location>
        <begin position="170"/>
        <end position="191"/>
    </location>
</feature>
<keyword evidence="2 6" id="KW-1003">Cell membrane</keyword>
<sequence>MTRNSSGVLRRALRWLPILALVAISLGVLISGAPHLLSLDRLLSYRATLMEAVAENRSRAIGVACLVYIGCVIVSVPASLVLTILSGFLFGAATGAGIALVSATTGAAIVFSIGRGPMSEFLVTRAGPRLGRLAAGFRDDAFGFILVLRLLPIFPFWMTNLAPAAFGVPLRTFVLATFLGLAPGAVVYAAAGSAIEDVVAANEAAKADCLASGAEACDEALSLRSLVTVKTLAGLGGLAAFALLSIGLRRRFARKRSVTSQIPVAGHSTARRPERNRDVNQSHKT</sequence>
<organism evidence="9">
    <name type="scientific">Methylobacterium bullatum</name>
    <dbReference type="NCBI Taxonomy" id="570505"/>
    <lineage>
        <taxon>Bacteria</taxon>
        <taxon>Pseudomonadati</taxon>
        <taxon>Pseudomonadota</taxon>
        <taxon>Alphaproteobacteria</taxon>
        <taxon>Hyphomicrobiales</taxon>
        <taxon>Methylobacteriaceae</taxon>
        <taxon>Methylobacterium</taxon>
    </lineage>
</organism>
<feature type="region of interest" description="Disordered" evidence="7">
    <location>
        <begin position="259"/>
        <end position="285"/>
    </location>
</feature>